<evidence type="ECO:0000256" key="8">
    <source>
        <dbReference type="PIRSR" id="PIRSR006621-1"/>
    </source>
</evidence>
<evidence type="ECO:0000313" key="12">
    <source>
        <dbReference type="Proteomes" id="UP000461768"/>
    </source>
</evidence>
<organism evidence="11 12">
    <name type="scientific">Candidatus Galacturonatibacter soehngenii</name>
    <dbReference type="NCBI Taxonomy" id="2307010"/>
    <lineage>
        <taxon>Bacteria</taxon>
        <taxon>Bacillati</taxon>
        <taxon>Bacillota</taxon>
        <taxon>Clostridia</taxon>
        <taxon>Lachnospirales</taxon>
        <taxon>Lachnospiraceae</taxon>
        <taxon>Candidatus Galacturonatibacter</taxon>
    </lineage>
</organism>
<dbReference type="GO" id="GO:0003723">
    <property type="term" value="F:RNA binding"/>
    <property type="evidence" value="ECO:0007669"/>
    <property type="project" value="TreeGrafter"/>
</dbReference>
<sequence>MKFYFAPMEGITGYIYRNAHHAFCGNNVDKYFAPFINANLSESFKSRELNDIFPENNKDINLIPQIMTNRAKDFLHTSSKLHKFGYEEINLNLGCPSKTVVTKYRGSGFLAKPKELKEFLDEVFESKVTQISIKTRIGMEDPEEFYALMDIYNQFPIKELIIHPRLQADYYNNKPNLFIFEDALKLSKNPICYNGDIHTLIDYQKLIERFPTINTVMLGRGLLYNPFLICQINGKEDLDKNQLWEFHNKIYTDYQSVLFGEKNVLFKMKEFWHYFGHMFSNPDKYVKKIKKAQKLYEYDAVVKSIFKEETISCL</sequence>
<dbReference type="InterPro" id="IPR018517">
    <property type="entry name" value="tRNA_hU_synthase_CS"/>
</dbReference>
<feature type="domain" description="DUS-like FMN-binding" evidence="10">
    <location>
        <begin position="5"/>
        <end position="295"/>
    </location>
</feature>
<dbReference type="RefSeq" id="WP_151144346.1">
    <property type="nucleotide sequence ID" value="NZ_WAGX01000005.1"/>
</dbReference>
<dbReference type="InterPro" id="IPR001269">
    <property type="entry name" value="DUS_fam"/>
</dbReference>
<keyword evidence="5" id="KW-0521">NADP</keyword>
<proteinExistence type="inferred from homology"/>
<gene>
    <name evidence="11" type="ORF">F7O84_09485</name>
</gene>
<evidence type="ECO:0000256" key="3">
    <source>
        <dbReference type="ARBA" id="ARBA00022643"/>
    </source>
</evidence>
<reference evidence="11 12" key="2">
    <citation type="submission" date="2020-02" db="EMBL/GenBank/DDBJ databases">
        <title>Candidatus Galacturonibacter soehngenii shows hetero-acetogenic catabolism of galacturonic acid but lacks a canonical carbon monoxide dehydrogenase/acetyl-CoA synthase complex.</title>
        <authorList>
            <person name="Diender M."/>
            <person name="Stouten G.R."/>
            <person name="Petersen J.F."/>
            <person name="Nielsen P.H."/>
            <person name="Dueholm M.S."/>
            <person name="Pronk J.T."/>
            <person name="Van Loosdrecht M.C.M."/>
        </authorList>
    </citation>
    <scope>NUCLEOTIDE SEQUENCE [LARGE SCALE GENOMIC DNA]</scope>
    <source>
        <strain evidence="11">GalUA</strain>
    </source>
</reference>
<dbReference type="PROSITE" id="PS01136">
    <property type="entry name" value="UPF0034"/>
    <property type="match status" value="1"/>
</dbReference>
<dbReference type="GO" id="GO:0050660">
    <property type="term" value="F:flavin adenine dinucleotide binding"/>
    <property type="evidence" value="ECO:0007669"/>
    <property type="project" value="InterPro"/>
</dbReference>
<dbReference type="EMBL" id="WAGX01000005">
    <property type="protein sequence ID" value="KAB1437814.1"/>
    <property type="molecule type" value="Genomic_DNA"/>
</dbReference>
<dbReference type="EC" id="1.3.1.-" evidence="7"/>
<dbReference type="Proteomes" id="UP000461768">
    <property type="component" value="Unassembled WGS sequence"/>
</dbReference>
<evidence type="ECO:0000313" key="11">
    <source>
        <dbReference type="EMBL" id="KAB1437814.1"/>
    </source>
</evidence>
<evidence type="ECO:0000256" key="5">
    <source>
        <dbReference type="ARBA" id="ARBA00022857"/>
    </source>
</evidence>
<evidence type="ECO:0000256" key="2">
    <source>
        <dbReference type="ARBA" id="ARBA00022630"/>
    </source>
</evidence>
<evidence type="ECO:0000256" key="6">
    <source>
        <dbReference type="ARBA" id="ARBA00023002"/>
    </source>
</evidence>
<keyword evidence="3 7" id="KW-0288">FMN</keyword>
<dbReference type="OrthoDB" id="9764501at2"/>
<protein>
    <recommendedName>
        <fullName evidence="7">tRNA-dihydrouridine synthase</fullName>
        <ecNumber evidence="7">1.3.1.-</ecNumber>
    </recommendedName>
</protein>
<dbReference type="GO" id="GO:0017150">
    <property type="term" value="F:tRNA dihydrouridine synthase activity"/>
    <property type="evidence" value="ECO:0007669"/>
    <property type="project" value="InterPro"/>
</dbReference>
<evidence type="ECO:0000256" key="9">
    <source>
        <dbReference type="PIRSR" id="PIRSR006621-2"/>
    </source>
</evidence>
<dbReference type="CDD" id="cd02801">
    <property type="entry name" value="DUS_like_FMN"/>
    <property type="match status" value="1"/>
</dbReference>
<comment type="cofactor">
    <cofactor evidence="1 7 9">
        <name>FMN</name>
        <dbReference type="ChEBI" id="CHEBI:58210"/>
    </cofactor>
</comment>
<evidence type="ECO:0000256" key="1">
    <source>
        <dbReference type="ARBA" id="ARBA00001917"/>
    </source>
</evidence>
<keyword evidence="4 7" id="KW-0819">tRNA processing</keyword>
<comment type="similarity">
    <text evidence="7">Belongs to the dus family.</text>
</comment>
<dbReference type="PANTHER" id="PTHR45846">
    <property type="entry name" value="TRNA-DIHYDROURIDINE(47) SYNTHASE [NAD(P)(+)]-LIKE"/>
    <property type="match status" value="1"/>
</dbReference>
<dbReference type="Pfam" id="PF01207">
    <property type="entry name" value="Dus"/>
    <property type="match status" value="1"/>
</dbReference>
<accession>A0A7V7QJJ3</accession>
<evidence type="ECO:0000256" key="7">
    <source>
        <dbReference type="PIRNR" id="PIRNR006621"/>
    </source>
</evidence>
<keyword evidence="12" id="KW-1185">Reference proteome</keyword>
<feature type="binding site" evidence="9">
    <location>
        <position position="134"/>
    </location>
    <ligand>
        <name>FMN</name>
        <dbReference type="ChEBI" id="CHEBI:58210"/>
    </ligand>
</feature>
<evidence type="ECO:0000256" key="4">
    <source>
        <dbReference type="ARBA" id="ARBA00022694"/>
    </source>
</evidence>
<dbReference type="InterPro" id="IPR013785">
    <property type="entry name" value="Aldolase_TIM"/>
</dbReference>
<comment type="caution">
    <text evidence="11">The sequence shown here is derived from an EMBL/GenBank/DDBJ whole genome shotgun (WGS) entry which is preliminary data.</text>
</comment>
<dbReference type="Gene3D" id="3.20.20.70">
    <property type="entry name" value="Aldolase class I"/>
    <property type="match status" value="1"/>
</dbReference>
<dbReference type="PIRSF" id="PIRSF006621">
    <property type="entry name" value="Dus"/>
    <property type="match status" value="1"/>
</dbReference>
<name>A0A7V7QJJ3_9FIRM</name>
<keyword evidence="2 7" id="KW-0285">Flavoprotein</keyword>
<evidence type="ECO:0000259" key="10">
    <source>
        <dbReference type="Pfam" id="PF01207"/>
    </source>
</evidence>
<dbReference type="PANTHER" id="PTHR45846:SF1">
    <property type="entry name" value="TRNA-DIHYDROURIDINE(47) SYNTHASE [NAD(P)(+)]-LIKE"/>
    <property type="match status" value="1"/>
</dbReference>
<keyword evidence="9" id="KW-0547">Nucleotide-binding</keyword>
<dbReference type="SUPFAM" id="SSF51395">
    <property type="entry name" value="FMN-linked oxidoreductases"/>
    <property type="match status" value="1"/>
</dbReference>
<feature type="binding site" evidence="9">
    <location>
        <position position="163"/>
    </location>
    <ligand>
        <name>FMN</name>
        <dbReference type="ChEBI" id="CHEBI:58210"/>
    </ligand>
</feature>
<dbReference type="AlphaFoldDB" id="A0A7V7QJJ3"/>
<feature type="active site" description="Proton donor" evidence="8">
    <location>
        <position position="95"/>
    </location>
</feature>
<comment type="function">
    <text evidence="7">Catalyzes the synthesis of 5,6-dihydrouridine (D), a modified base found in the D-loop of most tRNAs, via the reduction of the C5-C6 double bond in target uridines.</text>
</comment>
<reference evidence="11 12" key="1">
    <citation type="submission" date="2019-09" db="EMBL/GenBank/DDBJ databases">
        <authorList>
            <person name="Valk L.C."/>
        </authorList>
    </citation>
    <scope>NUCLEOTIDE SEQUENCE [LARGE SCALE GENOMIC DNA]</scope>
    <source>
        <strain evidence="11">GalUA</strain>
    </source>
</reference>
<feature type="binding site" evidence="9">
    <location>
        <begin position="219"/>
        <end position="220"/>
    </location>
    <ligand>
        <name>FMN</name>
        <dbReference type="ChEBI" id="CHEBI:58210"/>
    </ligand>
</feature>
<keyword evidence="6 7" id="KW-0560">Oxidoreductase</keyword>
<dbReference type="InterPro" id="IPR035587">
    <property type="entry name" value="DUS-like_FMN-bd"/>
</dbReference>
<feature type="binding site" evidence="9">
    <location>
        <position position="65"/>
    </location>
    <ligand>
        <name>FMN</name>
        <dbReference type="ChEBI" id="CHEBI:58210"/>
    </ligand>
</feature>